<evidence type="ECO:0000256" key="5">
    <source>
        <dbReference type="ARBA" id="ARBA00024227"/>
    </source>
</evidence>
<dbReference type="InterPro" id="IPR004408">
    <property type="entry name" value="Biotin_CoA_COase_ligase"/>
</dbReference>
<feature type="region of interest" description="Disordered" evidence="6">
    <location>
        <begin position="1"/>
        <end position="24"/>
    </location>
</feature>
<dbReference type="InterPro" id="IPR004143">
    <property type="entry name" value="BPL_LPL_catalytic"/>
</dbReference>
<dbReference type="InterPro" id="IPR008988">
    <property type="entry name" value="Transcriptional_repressor_C"/>
</dbReference>
<accession>A0A941D831</accession>
<dbReference type="SUPFAM" id="SSF50037">
    <property type="entry name" value="C-terminal domain of transcriptional repressors"/>
    <property type="match status" value="1"/>
</dbReference>
<dbReference type="AlphaFoldDB" id="A0A941D831"/>
<dbReference type="Gene3D" id="2.30.30.100">
    <property type="match status" value="1"/>
</dbReference>
<dbReference type="SUPFAM" id="SSF55681">
    <property type="entry name" value="Class II aaRS and biotin synthetases"/>
    <property type="match status" value="1"/>
</dbReference>
<dbReference type="GO" id="GO:0005524">
    <property type="term" value="F:ATP binding"/>
    <property type="evidence" value="ECO:0007669"/>
    <property type="project" value="UniProtKB-KW"/>
</dbReference>
<keyword evidence="1 8" id="KW-0436">Ligase</keyword>
<evidence type="ECO:0000256" key="3">
    <source>
        <dbReference type="ARBA" id="ARBA00022840"/>
    </source>
</evidence>
<name>A0A941D831_9MICO</name>
<dbReference type="Gene3D" id="3.30.930.10">
    <property type="entry name" value="Bira Bifunctional Protein, Domain 2"/>
    <property type="match status" value="1"/>
</dbReference>
<comment type="caution">
    <text evidence="8">The sequence shown here is derived from an EMBL/GenBank/DDBJ whole genome shotgun (WGS) entry which is preliminary data.</text>
</comment>
<reference evidence="8" key="1">
    <citation type="submission" date="2021-04" db="EMBL/GenBank/DDBJ databases">
        <title>Phycicoccus avicenniae sp. nov., a novel endophytic actinomycetes isolated from branch of Avicennia mariana.</title>
        <authorList>
            <person name="Tuo L."/>
        </authorList>
    </citation>
    <scope>NUCLEOTIDE SEQUENCE</scope>
    <source>
        <strain evidence="8">BSK3Z-2</strain>
    </source>
</reference>
<evidence type="ECO:0000256" key="6">
    <source>
        <dbReference type="SAM" id="MobiDB-lite"/>
    </source>
</evidence>
<dbReference type="CDD" id="cd16442">
    <property type="entry name" value="BPL"/>
    <property type="match status" value="1"/>
</dbReference>
<dbReference type="PROSITE" id="PS51733">
    <property type="entry name" value="BPL_LPL_CATALYTIC"/>
    <property type="match status" value="1"/>
</dbReference>
<evidence type="ECO:0000256" key="1">
    <source>
        <dbReference type="ARBA" id="ARBA00022598"/>
    </source>
</evidence>
<feature type="domain" description="BPL/LPL catalytic" evidence="7">
    <location>
        <begin position="10"/>
        <end position="188"/>
    </location>
</feature>
<organism evidence="8 9">
    <name type="scientific">Phycicoccus avicenniae</name>
    <dbReference type="NCBI Taxonomy" id="2828860"/>
    <lineage>
        <taxon>Bacteria</taxon>
        <taxon>Bacillati</taxon>
        <taxon>Actinomycetota</taxon>
        <taxon>Actinomycetes</taxon>
        <taxon>Micrococcales</taxon>
        <taxon>Intrasporangiaceae</taxon>
        <taxon>Phycicoccus</taxon>
    </lineage>
</organism>
<keyword evidence="9" id="KW-1185">Reference proteome</keyword>
<gene>
    <name evidence="8" type="ORF">KC207_09390</name>
</gene>
<evidence type="ECO:0000313" key="9">
    <source>
        <dbReference type="Proteomes" id="UP000677016"/>
    </source>
</evidence>
<dbReference type="EC" id="6.3.4.15" evidence="5"/>
<keyword evidence="2" id="KW-0547">Nucleotide-binding</keyword>
<dbReference type="EMBL" id="JAGSNF010000012">
    <property type="protein sequence ID" value="MBR7743500.1"/>
    <property type="molecule type" value="Genomic_DNA"/>
</dbReference>
<dbReference type="Proteomes" id="UP000677016">
    <property type="component" value="Unassembled WGS sequence"/>
</dbReference>
<dbReference type="GO" id="GO:0004077">
    <property type="term" value="F:biotin--[biotin carboxyl-carrier protein] ligase activity"/>
    <property type="evidence" value="ECO:0007669"/>
    <property type="project" value="UniProtKB-EC"/>
</dbReference>
<evidence type="ECO:0000259" key="7">
    <source>
        <dbReference type="PROSITE" id="PS51733"/>
    </source>
</evidence>
<evidence type="ECO:0000313" key="8">
    <source>
        <dbReference type="EMBL" id="MBR7743500.1"/>
    </source>
</evidence>
<dbReference type="Pfam" id="PF03099">
    <property type="entry name" value="BPL_LplA_LipB"/>
    <property type="match status" value="1"/>
</dbReference>
<proteinExistence type="predicted"/>
<dbReference type="Pfam" id="PF02237">
    <property type="entry name" value="BPL_C"/>
    <property type="match status" value="1"/>
</dbReference>
<sequence length="254" mass="26480">MQDNPLERPLDAASVTPGGPWSPVEYHDRVGSTNDVLRADPRPGRVVVADVQEAGRGRLARSWTTTPGTSLAVSVLVPVPPSGALWVPLLVGLAVREAVAEVSGLVVDLKWPNDVLVPSDGDRKLAGVLCEWTDVGVVAGLGLNVGTAREDLPLDTATSLRAAGHDAPRTDLLEAYLRRLADLLAADTGPAGPTADAYRAVCSTLGRDVEVHLPGGTVRRGRATGVDAEGRLVLRTDGGTAQVTAGDVVHVRQP</sequence>
<keyword evidence="4" id="KW-0092">Biotin</keyword>
<evidence type="ECO:0000256" key="2">
    <source>
        <dbReference type="ARBA" id="ARBA00022741"/>
    </source>
</evidence>
<dbReference type="InterPro" id="IPR003142">
    <property type="entry name" value="BPL_C"/>
</dbReference>
<feature type="compositionally biased region" description="Basic and acidic residues" evidence="6">
    <location>
        <begin position="1"/>
        <end position="10"/>
    </location>
</feature>
<dbReference type="GO" id="GO:0005737">
    <property type="term" value="C:cytoplasm"/>
    <property type="evidence" value="ECO:0007669"/>
    <property type="project" value="TreeGrafter"/>
</dbReference>
<dbReference type="NCBIfam" id="TIGR00121">
    <property type="entry name" value="birA_ligase"/>
    <property type="match status" value="1"/>
</dbReference>
<keyword evidence="3" id="KW-0067">ATP-binding</keyword>
<dbReference type="RefSeq" id="WP_211602755.1">
    <property type="nucleotide sequence ID" value="NZ_JAGSNF010000012.1"/>
</dbReference>
<protein>
    <recommendedName>
        <fullName evidence="5">biotin--[biotin carboxyl-carrier protein] ligase</fullName>
        <ecNumber evidence="5">6.3.4.15</ecNumber>
    </recommendedName>
</protein>
<dbReference type="InterPro" id="IPR045864">
    <property type="entry name" value="aa-tRNA-synth_II/BPL/LPL"/>
</dbReference>
<dbReference type="PANTHER" id="PTHR12835:SF5">
    <property type="entry name" value="BIOTIN--PROTEIN LIGASE"/>
    <property type="match status" value="1"/>
</dbReference>
<evidence type="ECO:0000256" key="4">
    <source>
        <dbReference type="ARBA" id="ARBA00023267"/>
    </source>
</evidence>
<dbReference type="PANTHER" id="PTHR12835">
    <property type="entry name" value="BIOTIN PROTEIN LIGASE"/>
    <property type="match status" value="1"/>
</dbReference>